<proteinExistence type="predicted"/>
<feature type="domain" description="HTH gntR-type" evidence="4">
    <location>
        <begin position="13"/>
        <end position="80"/>
    </location>
</feature>
<evidence type="ECO:0000313" key="5">
    <source>
        <dbReference type="EMBL" id="KHS50873.1"/>
    </source>
</evidence>
<sequence length="211" mass="22947">MPIPLDSPVQHRTLLRDDVYRSIRDAIVRGQLAPGEQLRDQELGAWLQVSRTPVREALQRLAQAGLVVAQPGRMTRVAPEDPDLIVSARQIAAELHALAVSLAFESLTEEDLEAMESANARLREALGTGDAEAAIAADDDFHEVALNRSGNPLIPEHLEVVTATLRRAEFLHFESVKGSASPEQHTDIIAAIRAGEHAHAVALTKANWSTL</sequence>
<evidence type="ECO:0000256" key="3">
    <source>
        <dbReference type="ARBA" id="ARBA00023163"/>
    </source>
</evidence>
<dbReference type="InterPro" id="IPR008920">
    <property type="entry name" value="TF_FadR/GntR_C"/>
</dbReference>
<accession>A0A0B9A604</accession>
<dbReference type="SMART" id="SM00895">
    <property type="entry name" value="FCD"/>
    <property type="match status" value="1"/>
</dbReference>
<keyword evidence="6" id="KW-1185">Reference proteome</keyword>
<dbReference type="Gene3D" id="1.10.10.10">
    <property type="entry name" value="Winged helix-like DNA-binding domain superfamily/Winged helix DNA-binding domain"/>
    <property type="match status" value="1"/>
</dbReference>
<gene>
    <name evidence="5" type="ORF">AE0388_2945</name>
</gene>
<dbReference type="Gene3D" id="1.20.120.530">
    <property type="entry name" value="GntR ligand-binding domain-like"/>
    <property type="match status" value="1"/>
</dbReference>
<reference evidence="5 6" key="1">
    <citation type="submission" date="2014-11" db="EMBL/GenBank/DDBJ databases">
        <title>Draft Genome Sequence of Brevibacterium linens AE038-8.</title>
        <authorList>
            <person name="Maizel D."/>
            <person name="Utturkar S.M."/>
            <person name="Brown S.D."/>
            <person name="Ferrero M."/>
            <person name="Rosen B.P."/>
        </authorList>
    </citation>
    <scope>NUCLEOTIDE SEQUENCE [LARGE SCALE GENOMIC DNA]</scope>
    <source>
        <strain evidence="5 6">AE038-8</strain>
    </source>
</reference>
<dbReference type="GO" id="GO:0003700">
    <property type="term" value="F:DNA-binding transcription factor activity"/>
    <property type="evidence" value="ECO:0007669"/>
    <property type="project" value="InterPro"/>
</dbReference>
<keyword evidence="3" id="KW-0804">Transcription</keyword>
<evidence type="ECO:0000256" key="2">
    <source>
        <dbReference type="ARBA" id="ARBA00023125"/>
    </source>
</evidence>
<dbReference type="SMART" id="SM00345">
    <property type="entry name" value="HTH_GNTR"/>
    <property type="match status" value="1"/>
</dbReference>
<evidence type="ECO:0000259" key="4">
    <source>
        <dbReference type="PROSITE" id="PS50949"/>
    </source>
</evidence>
<dbReference type="InterPro" id="IPR011711">
    <property type="entry name" value="GntR_C"/>
</dbReference>
<dbReference type="OrthoDB" id="8680240at2"/>
<dbReference type="SUPFAM" id="SSF46785">
    <property type="entry name" value="Winged helix' DNA-binding domain"/>
    <property type="match status" value="1"/>
</dbReference>
<dbReference type="Pfam" id="PF07729">
    <property type="entry name" value="FCD"/>
    <property type="match status" value="1"/>
</dbReference>
<dbReference type="AlphaFoldDB" id="A0A0B9A604"/>
<protein>
    <submittedName>
        <fullName evidence="5">Transcriptional regulator, GntR family with FCD sensor domain containing protein</fullName>
    </submittedName>
</protein>
<dbReference type="GO" id="GO:0003677">
    <property type="term" value="F:DNA binding"/>
    <property type="evidence" value="ECO:0007669"/>
    <property type="project" value="UniProtKB-KW"/>
</dbReference>
<comment type="caution">
    <text evidence="5">The sequence shown here is derived from an EMBL/GenBank/DDBJ whole genome shotgun (WGS) entry which is preliminary data.</text>
</comment>
<dbReference type="InterPro" id="IPR036390">
    <property type="entry name" value="WH_DNA-bd_sf"/>
</dbReference>
<dbReference type="PROSITE" id="PS50949">
    <property type="entry name" value="HTH_GNTR"/>
    <property type="match status" value="1"/>
</dbReference>
<dbReference type="SUPFAM" id="SSF48008">
    <property type="entry name" value="GntR ligand-binding domain-like"/>
    <property type="match status" value="1"/>
</dbReference>
<dbReference type="InterPro" id="IPR000524">
    <property type="entry name" value="Tscrpt_reg_HTH_GntR"/>
</dbReference>
<dbReference type="EMBL" id="JTJZ01000022">
    <property type="protein sequence ID" value="KHS50873.1"/>
    <property type="molecule type" value="Genomic_DNA"/>
</dbReference>
<dbReference type="PANTHER" id="PTHR43537">
    <property type="entry name" value="TRANSCRIPTIONAL REGULATOR, GNTR FAMILY"/>
    <property type="match status" value="1"/>
</dbReference>
<dbReference type="InterPro" id="IPR036388">
    <property type="entry name" value="WH-like_DNA-bd_sf"/>
</dbReference>
<evidence type="ECO:0000256" key="1">
    <source>
        <dbReference type="ARBA" id="ARBA00023015"/>
    </source>
</evidence>
<dbReference type="PANTHER" id="PTHR43537:SF52">
    <property type="entry name" value="FATTY ACID METABOLISM REGULATOR PROTEIN"/>
    <property type="match status" value="1"/>
</dbReference>
<evidence type="ECO:0000313" key="6">
    <source>
        <dbReference type="Proteomes" id="UP000031488"/>
    </source>
</evidence>
<dbReference type="Proteomes" id="UP000031488">
    <property type="component" value="Unassembled WGS sequence"/>
</dbReference>
<keyword evidence="1" id="KW-0805">Transcription regulation</keyword>
<dbReference type="CDD" id="cd07377">
    <property type="entry name" value="WHTH_GntR"/>
    <property type="match status" value="1"/>
</dbReference>
<organism evidence="5 6">
    <name type="scientific">Brevibacterium linens</name>
    <dbReference type="NCBI Taxonomy" id="1703"/>
    <lineage>
        <taxon>Bacteria</taxon>
        <taxon>Bacillati</taxon>
        <taxon>Actinomycetota</taxon>
        <taxon>Actinomycetes</taxon>
        <taxon>Micrococcales</taxon>
        <taxon>Brevibacteriaceae</taxon>
        <taxon>Brevibacterium</taxon>
    </lineage>
</organism>
<dbReference type="Pfam" id="PF00392">
    <property type="entry name" value="GntR"/>
    <property type="match status" value="1"/>
</dbReference>
<dbReference type="STRING" id="1703.BLSMQ_0089"/>
<name>A0A0B9A604_BRELN</name>
<keyword evidence="2" id="KW-0238">DNA-binding</keyword>
<dbReference type="PATRIC" id="fig|1703.6.peg.2892"/>